<comment type="caution">
    <text evidence="1">The sequence shown here is derived from an EMBL/GenBank/DDBJ whole genome shotgun (WGS) entry which is preliminary data.</text>
</comment>
<name>A0ACB6RHS5_9PLEO</name>
<keyword evidence="2" id="KW-1185">Reference proteome</keyword>
<evidence type="ECO:0000313" key="1">
    <source>
        <dbReference type="EMBL" id="KAF2478285.1"/>
    </source>
</evidence>
<proteinExistence type="predicted"/>
<dbReference type="Proteomes" id="UP000799755">
    <property type="component" value="Unassembled WGS sequence"/>
</dbReference>
<gene>
    <name evidence="1" type="ORF">BDR25DRAFT_309066</name>
</gene>
<reference evidence="1" key="1">
    <citation type="journal article" date="2020" name="Stud. Mycol.">
        <title>101 Dothideomycetes genomes: a test case for predicting lifestyles and emergence of pathogens.</title>
        <authorList>
            <person name="Haridas S."/>
            <person name="Albert R."/>
            <person name="Binder M."/>
            <person name="Bloem J."/>
            <person name="Labutti K."/>
            <person name="Salamov A."/>
            <person name="Andreopoulos B."/>
            <person name="Baker S."/>
            <person name="Barry K."/>
            <person name="Bills G."/>
            <person name="Bluhm B."/>
            <person name="Cannon C."/>
            <person name="Castanera R."/>
            <person name="Culley D."/>
            <person name="Daum C."/>
            <person name="Ezra D."/>
            <person name="Gonzalez J."/>
            <person name="Henrissat B."/>
            <person name="Kuo A."/>
            <person name="Liang C."/>
            <person name="Lipzen A."/>
            <person name="Lutzoni F."/>
            <person name="Magnuson J."/>
            <person name="Mondo S."/>
            <person name="Nolan M."/>
            <person name="Ohm R."/>
            <person name="Pangilinan J."/>
            <person name="Park H.-J."/>
            <person name="Ramirez L."/>
            <person name="Alfaro M."/>
            <person name="Sun H."/>
            <person name="Tritt A."/>
            <person name="Yoshinaga Y."/>
            <person name="Zwiers L.-H."/>
            <person name="Turgeon B."/>
            <person name="Goodwin S."/>
            <person name="Spatafora J."/>
            <person name="Crous P."/>
            <person name="Grigoriev I."/>
        </authorList>
    </citation>
    <scope>NUCLEOTIDE SEQUENCE</scope>
    <source>
        <strain evidence="1">ATCC 200398</strain>
    </source>
</reference>
<sequence length="636" mass="71535">MAQYYNVPPSAGGPFSPTAPYSPYPPSTTDSFNSQHPLFSPNTEYPSGGQWPYPQSPSGKGYQQPFEQHAPSDLPPRPRSLRKRISHHIQRLWLWEASACVVAVCAHFAMIALLGVYDGSRVSSWTGSWSLNSNISFMITIIKGAALIPVGGALSQLKWRRFWNYRKLTDMDFFDDASRGTLGSLRLLWHLKFWHFASFGAILTLAAFTMDTLVQNVVDTEHKLEITRGVATLPRTNNYATFNMYTSGEDPGDQLPWTTMVTAIDFGMQYTASYFWAGSNLFVYCLTGNCTFGTYQSLVVEPQCHDMTKYLDTSDADVYKMPDGLYLRKEDGLLNISSTTKYPSNDLFPGIGPLILNFQAIANPSLDKPVAIQCVMYWSVNTFGSTNMTNYTLYEVETSRWTNTSEAAKTEYKQKHGIWLIPPECYLNGTQIKDPAKDDRCINWITPMAQLGLQNLLTHDSIGMTGEVYKTKKGWSVSNLFANAAYYSTDTALRNETYNVLELTINNTAIMMSQGVRQLPTIDETNNYTWSPANGTVWQYETFYNIHFYYLGITHFVVGGSFLFLVLTIFLTRCDHPWKSSSLPLLFHGLTPQDRATVAEVPMMVDMREAAEKMKVKVTMTAVGQRLATREVVASG</sequence>
<dbReference type="EMBL" id="MU003492">
    <property type="protein sequence ID" value="KAF2478285.1"/>
    <property type="molecule type" value="Genomic_DNA"/>
</dbReference>
<protein>
    <submittedName>
        <fullName evidence="1">Uncharacterized protein</fullName>
    </submittedName>
</protein>
<organism evidence="1 2">
    <name type="scientific">Lindgomyces ingoldianus</name>
    <dbReference type="NCBI Taxonomy" id="673940"/>
    <lineage>
        <taxon>Eukaryota</taxon>
        <taxon>Fungi</taxon>
        <taxon>Dikarya</taxon>
        <taxon>Ascomycota</taxon>
        <taxon>Pezizomycotina</taxon>
        <taxon>Dothideomycetes</taxon>
        <taxon>Pleosporomycetidae</taxon>
        <taxon>Pleosporales</taxon>
        <taxon>Lindgomycetaceae</taxon>
        <taxon>Lindgomyces</taxon>
    </lineage>
</organism>
<accession>A0ACB6RHS5</accession>
<evidence type="ECO:0000313" key="2">
    <source>
        <dbReference type="Proteomes" id="UP000799755"/>
    </source>
</evidence>